<keyword evidence="1" id="KW-0812">Transmembrane</keyword>
<dbReference type="PATRIC" id="fig|1303518.3.peg.693"/>
<dbReference type="PANTHER" id="PTHR34351">
    <property type="entry name" value="SLR1927 PROTEIN-RELATED"/>
    <property type="match status" value="1"/>
</dbReference>
<evidence type="ECO:0000256" key="1">
    <source>
        <dbReference type="SAM" id="Phobius"/>
    </source>
</evidence>
<dbReference type="RefSeq" id="WP_016482074.1">
    <property type="nucleotide sequence ID" value="NC_021487.1"/>
</dbReference>
<dbReference type="Pfam" id="PF01882">
    <property type="entry name" value="DUF58"/>
    <property type="match status" value="1"/>
</dbReference>
<dbReference type="InterPro" id="IPR002881">
    <property type="entry name" value="DUF58"/>
</dbReference>
<feature type="transmembrane region" description="Helical" evidence="1">
    <location>
        <begin position="30"/>
        <end position="51"/>
    </location>
</feature>
<feature type="domain" description="DUF58" evidence="2">
    <location>
        <begin position="196"/>
        <end position="284"/>
    </location>
</feature>
<dbReference type="eggNOG" id="COG1721">
    <property type="taxonomic scope" value="Bacteria"/>
</dbReference>
<dbReference type="EMBL" id="HF951689">
    <property type="protein sequence ID" value="CCW34512.1"/>
    <property type="molecule type" value="Genomic_DNA"/>
</dbReference>
<keyword evidence="1" id="KW-0472">Membrane</keyword>
<organism evidence="3 4">
    <name type="scientific">Chthonomonas calidirosea (strain DSM 23976 / ICMP 18418 / T49)</name>
    <dbReference type="NCBI Taxonomy" id="1303518"/>
    <lineage>
        <taxon>Bacteria</taxon>
        <taxon>Bacillati</taxon>
        <taxon>Armatimonadota</taxon>
        <taxon>Chthonomonadia</taxon>
        <taxon>Chthonomonadales</taxon>
        <taxon>Chthonomonadaceae</taxon>
        <taxon>Chthonomonas</taxon>
    </lineage>
</organism>
<keyword evidence="4" id="KW-1185">Reference proteome</keyword>
<protein>
    <submittedName>
        <fullName evidence="3">Uncharacterized conserved protein (Some members contain a von Willebrand factor type A (VWA) domain)</fullName>
    </submittedName>
</protein>
<name>S0EVU3_CHTCT</name>
<accession>S0EVU3</accession>
<sequence>MQHSKWIVLGFGALCLITVATVIPPAQHLYYMAAILITLPAISYFAGWTMLRGLTFQREVPSAAMEGEEIDIVYTISNDTRFMRFFLSTYEEFPPWLTPIEEEPLFNVPAKSTIRVARRVRCLRRGVYNTTSFHISAMDPLGVFAFTQSVPTEGELIVYPSPYKLSQAVIGGGEQFGLQQIVASFRQGTSVDLAGVRPYVPGDPLRRIHWRQTARTGQLNVVEFEEMQSSRLVLLLDAHRGCDRGMEPQTPLEYMIKVAAALLTEALEAGAWSRLCITDGRVPAGFLDTGGDRGQTHRHLLLGELARVEATGEIPLSDVISAIYPSLTPGLVLVLITTTEDPVLPQVLSDIVTTLAVRPFVIGFDVSSFPEHPPTAGNFSHFLSSLAATEVQTLLLGYQAEAGLVIKEHSYEPRSHASRW</sequence>
<dbReference type="Proteomes" id="UP000014227">
    <property type="component" value="Chromosome I"/>
</dbReference>
<dbReference type="InParanoid" id="S0EVU3"/>
<dbReference type="STRING" id="454171.CP488_00466"/>
<reference evidence="4" key="1">
    <citation type="submission" date="2013-03" db="EMBL/GenBank/DDBJ databases">
        <title>Genome sequence of Chthonomonas calidirosea, the first sequenced genome from the Armatimonadetes phylum (formally candidate division OP10).</title>
        <authorList>
            <person name="Lee K.C.Y."/>
            <person name="Morgan X.C."/>
            <person name="Dunfield P.F."/>
            <person name="Tamas I."/>
            <person name="Houghton K.M."/>
            <person name="Vyssotski M."/>
            <person name="Ryan J.L.J."/>
            <person name="Lagutin K."/>
            <person name="McDonald I.R."/>
            <person name="Stott M.B."/>
        </authorList>
    </citation>
    <scope>NUCLEOTIDE SEQUENCE [LARGE SCALE GENOMIC DNA]</scope>
    <source>
        <strain evidence="4">DSM 23976 / ICMP 18418 / T49</strain>
    </source>
</reference>
<proteinExistence type="predicted"/>
<keyword evidence="1" id="KW-1133">Transmembrane helix</keyword>
<dbReference type="FunCoup" id="S0EVU3">
    <property type="interactions" value="69"/>
</dbReference>
<evidence type="ECO:0000313" key="3">
    <source>
        <dbReference type="EMBL" id="CCW34512.1"/>
    </source>
</evidence>
<dbReference type="HOGENOM" id="CLU_688401_0_0_0"/>
<evidence type="ECO:0000259" key="2">
    <source>
        <dbReference type="Pfam" id="PF01882"/>
    </source>
</evidence>
<evidence type="ECO:0000313" key="4">
    <source>
        <dbReference type="Proteomes" id="UP000014227"/>
    </source>
</evidence>
<dbReference type="AlphaFoldDB" id="S0EVU3"/>
<gene>
    <name evidence="3" type="ORF">CCALI_00687</name>
</gene>
<dbReference type="OrthoDB" id="9812729at2"/>
<dbReference type="KEGG" id="ccz:CCALI_00687"/>